<gene>
    <name evidence="1" type="ORF">HMPREF2531_01777</name>
</gene>
<name>A0A139LJV5_9BACE</name>
<protein>
    <recommendedName>
        <fullName evidence="3">DUF4412 domain-containing protein</fullName>
    </recommendedName>
</protein>
<evidence type="ECO:0000313" key="1">
    <source>
        <dbReference type="EMBL" id="KXT51727.1"/>
    </source>
</evidence>
<reference evidence="1 2" key="1">
    <citation type="submission" date="2016-02" db="EMBL/GenBank/DDBJ databases">
        <authorList>
            <person name="Wen L."/>
            <person name="He K."/>
            <person name="Yang H."/>
        </authorList>
    </citation>
    <scope>NUCLEOTIDE SEQUENCE [LARGE SCALE GENOMIC DNA]</scope>
    <source>
        <strain evidence="1 2">KLE1704</strain>
    </source>
</reference>
<dbReference type="PATRIC" id="fig|329854.7.peg.1807"/>
<evidence type="ECO:0000313" key="2">
    <source>
        <dbReference type="Proteomes" id="UP000070319"/>
    </source>
</evidence>
<dbReference type="Proteomes" id="UP000070319">
    <property type="component" value="Unassembled WGS sequence"/>
</dbReference>
<dbReference type="AlphaFoldDB" id="A0A139LJV5"/>
<accession>A0A139LJV5</accession>
<dbReference type="EMBL" id="LTDF01000072">
    <property type="protein sequence ID" value="KXT51727.1"/>
    <property type="molecule type" value="Genomic_DNA"/>
</dbReference>
<evidence type="ECO:0008006" key="3">
    <source>
        <dbReference type="Google" id="ProtNLM"/>
    </source>
</evidence>
<sequence>MGAAIIVERRKQEMMKKHIILSALLCLGFTGSLLAQSIVPDTLLFVFKLHGQTRKYEMSFREKQDSICLYWGIERNLKWQSGSYTMGPKSIEQAVQLSFLQPEDGKHVQLSPEETVYFLSRSAYKQLKEQNTLVYNQTTYSVLDSNERALGYPLIHVKDAVEGCEMWILDNPKLSLVWRMRNNPLGINWEISTPELPSL</sequence>
<comment type="caution">
    <text evidence="1">The sequence shown here is derived from an EMBL/GenBank/DDBJ whole genome shotgun (WGS) entry which is preliminary data.</text>
</comment>
<proteinExistence type="predicted"/>
<organism evidence="1">
    <name type="scientific">Bacteroides intestinalis</name>
    <dbReference type="NCBI Taxonomy" id="329854"/>
    <lineage>
        <taxon>Bacteria</taxon>
        <taxon>Pseudomonadati</taxon>
        <taxon>Bacteroidota</taxon>
        <taxon>Bacteroidia</taxon>
        <taxon>Bacteroidales</taxon>
        <taxon>Bacteroidaceae</taxon>
        <taxon>Bacteroides</taxon>
    </lineage>
</organism>